<evidence type="ECO:0000256" key="1">
    <source>
        <dbReference type="ARBA" id="ARBA00004651"/>
    </source>
</evidence>
<reference evidence="10" key="3">
    <citation type="submission" date="2021-03" db="EMBL/GenBank/DDBJ databases">
        <title>Isolation of Bacillus subtilis from fermented food sample.</title>
        <authorList>
            <person name="Lakshmanan V."/>
            <person name="Athira K."/>
            <person name="Rajagopal K."/>
        </authorList>
    </citation>
    <scope>NUCLEOTIDE SEQUENCE</scope>
    <source>
        <strain evidence="10">S1</strain>
    </source>
</reference>
<dbReference type="InterPro" id="IPR027379">
    <property type="entry name" value="CLS_N"/>
</dbReference>
<dbReference type="EMBL" id="LJZV01000027">
    <property type="protein sequence ID" value="KZD88459.1"/>
    <property type="molecule type" value="Genomic_DNA"/>
</dbReference>
<dbReference type="OMA" id="KWAWALI"/>
<dbReference type="Proteomes" id="UP000076442">
    <property type="component" value="Unassembled WGS sequence"/>
</dbReference>
<keyword evidence="5 6" id="KW-0472">Membrane</keyword>
<organism evidence="8 13">
    <name type="scientific">Bacillus subtilis</name>
    <dbReference type="NCBI Taxonomy" id="1423"/>
    <lineage>
        <taxon>Bacteria</taxon>
        <taxon>Bacillati</taxon>
        <taxon>Bacillota</taxon>
        <taxon>Bacilli</taxon>
        <taxon>Bacillales</taxon>
        <taxon>Bacillaceae</taxon>
        <taxon>Bacillus</taxon>
    </lineage>
</organism>
<evidence type="ECO:0000259" key="7">
    <source>
        <dbReference type="Pfam" id="PF13396"/>
    </source>
</evidence>
<reference evidence="12" key="5">
    <citation type="submission" date="2023-05" db="EMBL/GenBank/DDBJ databases">
        <title>Complete genome sequence of Bacillus subtilis SRCM117797 isolated from Soybean paste.</title>
        <authorList>
            <person name="Abraha H.B."/>
            <person name="Kim K.-P."/>
            <person name="Ryu M.-S."/>
            <person name="Jeong D.-Y."/>
        </authorList>
    </citation>
    <scope>NUCLEOTIDE SEQUENCE</scope>
    <source>
        <strain evidence="12">SRCM117797</strain>
    </source>
</reference>
<dbReference type="Proteomes" id="UP000665181">
    <property type="component" value="Unassembled WGS sequence"/>
</dbReference>
<name>A0A063XJ43_BACIU</name>
<dbReference type="Proteomes" id="UP001214898">
    <property type="component" value="Chromosome"/>
</dbReference>
<keyword evidence="2" id="KW-1003">Cell membrane</keyword>
<dbReference type="EMBL" id="CP125292">
    <property type="protein sequence ID" value="WHM23485.1"/>
    <property type="molecule type" value="Genomic_DNA"/>
</dbReference>
<dbReference type="GO" id="GO:0005886">
    <property type="term" value="C:plasma membrane"/>
    <property type="evidence" value="ECO:0007669"/>
    <property type="project" value="UniProtKB-SubCell"/>
</dbReference>
<comment type="subcellular location">
    <subcellularLocation>
        <location evidence="1">Cell membrane</location>
        <topology evidence="1">Multi-pass membrane protein</topology>
    </subcellularLocation>
</comment>
<dbReference type="EMBL" id="CP120576">
    <property type="protein sequence ID" value="WEY85454.1"/>
    <property type="molecule type" value="Genomic_DNA"/>
</dbReference>
<evidence type="ECO:0000256" key="4">
    <source>
        <dbReference type="ARBA" id="ARBA00022989"/>
    </source>
</evidence>
<reference evidence="8 13" key="1">
    <citation type="submission" date="2014-12" db="EMBL/GenBank/DDBJ databases">
        <title>Comparative genome analysis of Bacillus coagulans HM-08, Clostridium butyricum HM-68, Bacillus subtilis HM-66 and Bacillus licheniformis BL-09.</title>
        <authorList>
            <person name="Zhang H."/>
        </authorList>
    </citation>
    <scope>NUCLEOTIDE SEQUENCE [LARGE SCALE GENOMIC DNA]</scope>
    <source>
        <strain evidence="8 13">HM-66</strain>
    </source>
</reference>
<proteinExistence type="predicted"/>
<evidence type="ECO:0000313" key="8">
    <source>
        <dbReference type="EMBL" id="KIU06231.1"/>
    </source>
</evidence>
<protein>
    <submittedName>
        <fullName evidence="8">Negative regulator of sigma-Y activity</fullName>
    </submittedName>
    <submittedName>
        <fullName evidence="10">Negative regulatory protein YxlE</fullName>
    </submittedName>
    <submittedName>
        <fullName evidence="11">PLD nuclease N-terminal domain-containing protein</fullName>
    </submittedName>
    <submittedName>
        <fullName evidence="12">Sigma Y negative regulator YxlE</fullName>
    </submittedName>
</protein>
<dbReference type="STRING" id="483913.AN935_19585"/>
<dbReference type="EMBL" id="JXBC01000013">
    <property type="protein sequence ID" value="KIU06231.1"/>
    <property type="molecule type" value="Genomic_DNA"/>
</dbReference>
<feature type="transmembrane region" description="Helical" evidence="6">
    <location>
        <begin position="38"/>
        <end position="57"/>
    </location>
</feature>
<evidence type="ECO:0000313" key="11">
    <source>
        <dbReference type="EMBL" id="WEY85454.1"/>
    </source>
</evidence>
<evidence type="ECO:0000313" key="9">
    <source>
        <dbReference type="EMBL" id="KZD88459.1"/>
    </source>
</evidence>
<dbReference type="RefSeq" id="WP_003227293.1">
    <property type="nucleotide sequence ID" value="NZ_AP024621.1"/>
</dbReference>
<evidence type="ECO:0000313" key="14">
    <source>
        <dbReference type="Proteomes" id="UP000076442"/>
    </source>
</evidence>
<evidence type="ECO:0000313" key="12">
    <source>
        <dbReference type="EMBL" id="WHM23485.1"/>
    </source>
</evidence>
<dbReference type="Pfam" id="PF13396">
    <property type="entry name" value="PLDc_N"/>
    <property type="match status" value="1"/>
</dbReference>
<evidence type="ECO:0000256" key="6">
    <source>
        <dbReference type="SAM" id="Phobius"/>
    </source>
</evidence>
<reference evidence="11" key="4">
    <citation type="submission" date="2023-03" db="EMBL/GenBank/DDBJ databases">
        <title>Complete genome sequences of 52 Bacillus and Priestia strains isolated from West-African fermentations and 26 reference strains from the DSMZ collection.</title>
        <authorList>
            <person name="Wiedenbein E.S."/>
            <person name="Canoy T.S."/>
            <person name="Hui Y."/>
            <person name="Parkouda C."/>
            <person name="Dawende C."/>
            <person name="Ametefe E."/>
            <person name="Jespersen L."/>
            <person name="Nielsen D.S."/>
        </authorList>
    </citation>
    <scope>NUCLEOTIDE SEQUENCE</scope>
    <source>
        <strain evidence="11">PRO56</strain>
    </source>
</reference>
<accession>A0A063XJ43</accession>
<sequence length="62" mass="7085">MNISWEMILPLIVLQLALAVFALISCIKEERTNGPKWMWAAIIVCINIIGPILFFTVGRKQR</sequence>
<gene>
    <name evidence="11" type="primary">yxlE</name>
    <name evidence="9" type="ORF">B4122_4409</name>
    <name evidence="10" type="ORF">J5227_19420</name>
    <name evidence="11" type="ORF">P5633_04440</name>
    <name evidence="12" type="ORF">QL281_10870</name>
    <name evidence="8" type="ORF">SC09_contig4orf01305</name>
</gene>
<evidence type="ECO:0000313" key="13">
    <source>
        <dbReference type="Proteomes" id="UP000032247"/>
    </source>
</evidence>
<dbReference type="EMBL" id="JAGFPW010000025">
    <property type="protein sequence ID" value="MBO3796421.1"/>
    <property type="molecule type" value="Genomic_DNA"/>
</dbReference>
<evidence type="ECO:0000256" key="5">
    <source>
        <dbReference type="ARBA" id="ARBA00023136"/>
    </source>
</evidence>
<evidence type="ECO:0000256" key="3">
    <source>
        <dbReference type="ARBA" id="ARBA00022692"/>
    </source>
</evidence>
<evidence type="ECO:0000256" key="2">
    <source>
        <dbReference type="ARBA" id="ARBA00022475"/>
    </source>
</evidence>
<feature type="domain" description="Cardiolipin synthase N-terminal" evidence="7">
    <location>
        <begin position="17"/>
        <end position="59"/>
    </location>
</feature>
<evidence type="ECO:0000313" key="10">
    <source>
        <dbReference type="EMBL" id="MBO3796421.1"/>
    </source>
</evidence>
<keyword evidence="4 6" id="KW-1133">Transmembrane helix</keyword>
<dbReference type="Proteomes" id="UP000032247">
    <property type="component" value="Unassembled WGS sequence"/>
</dbReference>
<dbReference type="GeneID" id="86871500"/>
<dbReference type="Proteomes" id="UP001229422">
    <property type="component" value="Chromosome"/>
</dbReference>
<dbReference type="AlphaFoldDB" id="A0A063XJ43"/>
<reference evidence="9 14" key="2">
    <citation type="submission" date="2015-09" db="EMBL/GenBank/DDBJ databases">
        <title>Spore heat resistance.</title>
        <authorList>
            <person name="Boekhorst J."/>
            <person name="Berendsen E.M."/>
            <person name="Wells-Bennik M.H."/>
            <person name="Kuipers O.P."/>
        </authorList>
    </citation>
    <scope>NUCLEOTIDE SEQUENCE [LARGE SCALE GENOMIC DNA]</scope>
    <source>
        <strain evidence="9 14">B4122</strain>
    </source>
</reference>
<keyword evidence="3 6" id="KW-0812">Transmembrane</keyword>
<dbReference type="PATRIC" id="fig|1423.167.peg.188"/>